<gene>
    <name evidence="5" type="primary">nrdD</name>
    <name evidence="5" type="ORF">PDESU_05954</name>
</gene>
<feature type="domain" description="ATP-cone" evidence="4">
    <location>
        <begin position="11"/>
        <end position="118"/>
    </location>
</feature>
<evidence type="ECO:0000256" key="1">
    <source>
        <dbReference type="ARBA" id="ARBA00022741"/>
    </source>
</evidence>
<keyword evidence="1 3" id="KW-0547">Nucleotide-binding</keyword>
<evidence type="ECO:0000313" key="5">
    <source>
        <dbReference type="EMBL" id="VGO17358.1"/>
    </source>
</evidence>
<reference evidence="5 6" key="1">
    <citation type="submission" date="2019-04" db="EMBL/GenBank/DDBJ databases">
        <authorList>
            <person name="Van Vliet M D."/>
        </authorList>
    </citation>
    <scope>NUCLEOTIDE SEQUENCE [LARGE SCALE GENOMIC DNA]</scope>
    <source>
        <strain evidence="5 6">F1</strain>
    </source>
</reference>
<evidence type="ECO:0000313" key="6">
    <source>
        <dbReference type="Proteomes" id="UP000366872"/>
    </source>
</evidence>
<dbReference type="GO" id="GO:0004748">
    <property type="term" value="F:ribonucleoside-diphosphate reductase activity, thioredoxin disulfide as acceptor"/>
    <property type="evidence" value="ECO:0007669"/>
    <property type="project" value="TreeGrafter"/>
</dbReference>
<organism evidence="5 6">
    <name type="scientific">Pontiella desulfatans</name>
    <dbReference type="NCBI Taxonomy" id="2750659"/>
    <lineage>
        <taxon>Bacteria</taxon>
        <taxon>Pseudomonadati</taxon>
        <taxon>Kiritimatiellota</taxon>
        <taxon>Kiritimatiellia</taxon>
        <taxon>Kiritimatiellales</taxon>
        <taxon>Pontiellaceae</taxon>
        <taxon>Pontiella</taxon>
    </lineage>
</organism>
<protein>
    <submittedName>
        <fullName evidence="5">Anaerobic ribonucleoside-triphosphate reductase</fullName>
    </submittedName>
</protein>
<dbReference type="Gene3D" id="3.20.70.20">
    <property type="match status" value="1"/>
</dbReference>
<dbReference type="InterPro" id="IPR012833">
    <property type="entry name" value="NrdD"/>
</dbReference>
<dbReference type="Pfam" id="PF03477">
    <property type="entry name" value="ATP-cone"/>
    <property type="match status" value="1"/>
</dbReference>
<sequence>MSGERPNAAFDGFQKRSGLVVPFSWQKIELAIDRAVEDVARKHQLAKNEGLASKITDQVLQQLNNPMSEFYVHTEDNGKRIPKIEDVQDLVEIALAEQGETLVVATYKRYRKQREIARRNIRVRGDADSDVDVTDASLLLVESSSSNVNLPWDRKRIVKQILDKTDLSVELAINVAKSVENRIIGGDMTIIGTTLIRELVNNELIERGHSQQLRDLSLYRVSKDYLENLMFTKSTENSNIVNNNPEAVNLGIAELVLKQWALDTIFSPEVKRAHDTGAVHVHDLGYPTRVYCSSHSIEYVKKYGLNGLINLNTSSSPARSASVLTGHLNTFLASMQANYAGALGIAYINILYAPFLVGMDAKELKQVAQELIFNGSQNAFSRGGQTLFLDFNIHSGVPSYLKTVPAIGPGGHYQMRLKDGSIVELVEELRNETDANGNKLMDLCYTDPELGQRLVLRELADDKEGIIYDPDVSAMLSENGEAIVTYGDYTEEAQNFCSALLKVFGEGDAHGRIFEFPKCDFHVSDETYEDPAQFKIFQEACELASKNGSTYFIFDRDEVTLSACCRLRTTIDDNRMLKHPESMRFCGFQNVTINIPQASYRAARKGGDIVKNFYEEIDRTMELAVDAHLQKKAKAAEMLSGPGHPLWQIGKVANDGKPYVDLENCTYILGLIGVNDAVKFLIGQELHDSKEAQRFGLRIVAHMYRKAKKMAAKYNLKITLEESPAESAARRLAKSDMIYFPDESREVVKGPADAEYYTNSIHLAAEADVSLVDRIIEQSKYHSMIESGAITHCFIGEERPDADSIAHLMTEVFYRTQSAQVCVSPEFTFCDNCQHQTRGLLEACPECGSTDVVGETRVVGYFSKVQNWNKSKRYGELLARHAGRYNIVEANETDQQLVTAK</sequence>
<keyword evidence="6" id="KW-1185">Reference proteome</keyword>
<dbReference type="PROSITE" id="PS51161">
    <property type="entry name" value="ATP_CONE"/>
    <property type="match status" value="1"/>
</dbReference>
<dbReference type="GO" id="GO:0009265">
    <property type="term" value="P:2'-deoxyribonucleotide biosynthetic process"/>
    <property type="evidence" value="ECO:0007669"/>
    <property type="project" value="TreeGrafter"/>
</dbReference>
<evidence type="ECO:0000259" key="4">
    <source>
        <dbReference type="PROSITE" id="PS51161"/>
    </source>
</evidence>
<dbReference type="GO" id="GO:0006260">
    <property type="term" value="P:DNA replication"/>
    <property type="evidence" value="ECO:0007669"/>
    <property type="project" value="InterPro"/>
</dbReference>
<evidence type="ECO:0000256" key="3">
    <source>
        <dbReference type="PROSITE-ProRule" id="PRU00492"/>
    </source>
</evidence>
<dbReference type="Proteomes" id="UP000366872">
    <property type="component" value="Unassembled WGS sequence"/>
</dbReference>
<proteinExistence type="predicted"/>
<name>A0A6C2UB38_PONDE</name>
<dbReference type="InterPro" id="IPR005144">
    <property type="entry name" value="ATP-cone_dom"/>
</dbReference>
<dbReference type="RefSeq" id="WP_136082839.1">
    <property type="nucleotide sequence ID" value="NZ_CAAHFG010000004.1"/>
</dbReference>
<evidence type="ECO:0000256" key="2">
    <source>
        <dbReference type="ARBA" id="ARBA00022840"/>
    </source>
</evidence>
<keyword evidence="2 3" id="KW-0067">ATP-binding</keyword>
<dbReference type="AlphaFoldDB" id="A0A6C2UB38"/>
<dbReference type="GO" id="GO:0031250">
    <property type="term" value="C:anaerobic ribonucleoside-triphosphate reductase complex"/>
    <property type="evidence" value="ECO:0007669"/>
    <property type="project" value="TreeGrafter"/>
</dbReference>
<dbReference type="PANTHER" id="PTHR21075:SF0">
    <property type="entry name" value="ANAEROBIC RIBONUCLEOSIDE-TRIPHOSPHATE REDUCTASE"/>
    <property type="match status" value="1"/>
</dbReference>
<dbReference type="SUPFAM" id="SSF51998">
    <property type="entry name" value="PFL-like glycyl radical enzymes"/>
    <property type="match status" value="2"/>
</dbReference>
<dbReference type="GO" id="GO:0005524">
    <property type="term" value="F:ATP binding"/>
    <property type="evidence" value="ECO:0007669"/>
    <property type="project" value="UniProtKB-UniRule"/>
</dbReference>
<dbReference type="EMBL" id="CAAHFG010000004">
    <property type="protein sequence ID" value="VGO17358.1"/>
    <property type="molecule type" value="Genomic_DNA"/>
</dbReference>
<accession>A0A6C2UB38</accession>
<dbReference type="GO" id="GO:0008998">
    <property type="term" value="F:ribonucleoside-triphosphate reductase (thioredoxin) activity"/>
    <property type="evidence" value="ECO:0007669"/>
    <property type="project" value="InterPro"/>
</dbReference>
<dbReference type="PANTHER" id="PTHR21075">
    <property type="entry name" value="ANAEROBIC RIBONUCLEOSIDE-TRIPHOSPHATE REDUCTASE"/>
    <property type="match status" value="1"/>
</dbReference>
<dbReference type="Pfam" id="PF13597">
    <property type="entry name" value="NRDD"/>
    <property type="match status" value="1"/>
</dbReference>